<keyword evidence="15" id="KW-1185">Reference proteome</keyword>
<evidence type="ECO:0000256" key="2">
    <source>
        <dbReference type="ARBA" id="ARBA00004370"/>
    </source>
</evidence>
<dbReference type="CDD" id="cd06225">
    <property type="entry name" value="HAMP"/>
    <property type="match status" value="1"/>
</dbReference>
<dbReference type="SUPFAM" id="SSF55874">
    <property type="entry name" value="ATPase domain of HSP90 chaperone/DNA topoisomerase II/histidine kinase"/>
    <property type="match status" value="1"/>
</dbReference>
<dbReference type="PANTHER" id="PTHR42878:SF7">
    <property type="entry name" value="SENSOR HISTIDINE KINASE GLRK"/>
    <property type="match status" value="1"/>
</dbReference>
<dbReference type="PANTHER" id="PTHR42878">
    <property type="entry name" value="TWO-COMPONENT HISTIDINE KINASE"/>
    <property type="match status" value="1"/>
</dbReference>
<evidence type="ECO:0000313" key="14">
    <source>
        <dbReference type="EMBL" id="MBM6920017.1"/>
    </source>
</evidence>
<name>A0A938X626_9FIRM</name>
<evidence type="ECO:0000256" key="1">
    <source>
        <dbReference type="ARBA" id="ARBA00000085"/>
    </source>
</evidence>
<feature type="domain" description="Histidine kinase" evidence="12">
    <location>
        <begin position="258"/>
        <end position="475"/>
    </location>
</feature>
<dbReference type="SUPFAM" id="SSF47384">
    <property type="entry name" value="Homodimeric domain of signal transducing histidine kinase"/>
    <property type="match status" value="1"/>
</dbReference>
<keyword evidence="11" id="KW-0472">Membrane</keyword>
<keyword evidence="11" id="KW-1133">Transmembrane helix</keyword>
<evidence type="ECO:0000259" key="12">
    <source>
        <dbReference type="PROSITE" id="PS50109"/>
    </source>
</evidence>
<evidence type="ECO:0000256" key="8">
    <source>
        <dbReference type="ARBA" id="ARBA00022840"/>
    </source>
</evidence>
<dbReference type="Pfam" id="PF02518">
    <property type="entry name" value="HATPase_c"/>
    <property type="match status" value="1"/>
</dbReference>
<dbReference type="GO" id="GO:0005524">
    <property type="term" value="F:ATP binding"/>
    <property type="evidence" value="ECO:0007669"/>
    <property type="project" value="UniProtKB-KW"/>
</dbReference>
<dbReference type="PRINTS" id="PR00344">
    <property type="entry name" value="BCTRLSENSOR"/>
</dbReference>
<dbReference type="GO" id="GO:0016020">
    <property type="term" value="C:membrane"/>
    <property type="evidence" value="ECO:0007669"/>
    <property type="project" value="UniProtKB-SubCell"/>
</dbReference>
<dbReference type="Gene3D" id="1.10.287.130">
    <property type="match status" value="1"/>
</dbReference>
<dbReference type="AlphaFoldDB" id="A0A938X626"/>
<dbReference type="PROSITE" id="PS50109">
    <property type="entry name" value="HIS_KIN"/>
    <property type="match status" value="1"/>
</dbReference>
<dbReference type="GO" id="GO:0000156">
    <property type="term" value="F:phosphorelay response regulator activity"/>
    <property type="evidence" value="ECO:0007669"/>
    <property type="project" value="TreeGrafter"/>
</dbReference>
<dbReference type="Proteomes" id="UP000774750">
    <property type="component" value="Unassembled WGS sequence"/>
</dbReference>
<dbReference type="InterPro" id="IPR003661">
    <property type="entry name" value="HisK_dim/P_dom"/>
</dbReference>
<organism evidence="14 15">
    <name type="scientific">Merdimmobilis hominis</name>
    <dbReference type="NCBI Taxonomy" id="2897707"/>
    <lineage>
        <taxon>Bacteria</taxon>
        <taxon>Bacillati</taxon>
        <taxon>Bacillota</taxon>
        <taxon>Clostridia</taxon>
        <taxon>Eubacteriales</taxon>
        <taxon>Oscillospiraceae</taxon>
        <taxon>Merdimmobilis</taxon>
    </lineage>
</organism>
<dbReference type="InterPro" id="IPR005467">
    <property type="entry name" value="His_kinase_dom"/>
</dbReference>
<evidence type="ECO:0000256" key="5">
    <source>
        <dbReference type="ARBA" id="ARBA00022679"/>
    </source>
</evidence>
<reference evidence="14" key="1">
    <citation type="submission" date="2020-08" db="EMBL/GenBank/DDBJ databases">
        <authorList>
            <person name="Cejkova D."/>
            <person name="Kubasova T."/>
            <person name="Jahodarova E."/>
            <person name="Rychlik I."/>
        </authorList>
    </citation>
    <scope>NUCLEOTIDE SEQUENCE</scope>
    <source>
        <strain evidence="14">An559</strain>
    </source>
</reference>
<evidence type="ECO:0000256" key="10">
    <source>
        <dbReference type="SAM" id="MobiDB-lite"/>
    </source>
</evidence>
<sequence>MMKNKHFRISLLLKIWSAIMAVVIAVLLLIWGLQVVFLEQYYVGMKKSEFSAVCDQIAEEINRFGYIGSQNGILDLVAKNRLCVQIIQRSGQIIKVEGMPYDCYIHKRNSGVGQELVRRAMAGEITGPLDVWDQAAKTEYLIFCTQKYSTYDEDPYVLLVNQTLAPVREAATVTSNQLAYLSIILVVLATIAAFLIARFISKPIRTLSNAAQDVARGNLDVSVPVKNNDEIGDLCENFNRMTTELSKVNRLQRELVANLSHDLRTPLTMIRGYAEMIKDITGDNKEKREEQLDIIVDETNRLNRLASDALDLSRMQAGQVMMNKTVFDGAKKLHDILSRYQLLSETEGFTFVCNTPDSCFVYADEMRIEQVIYNLLNNAVNHIGEPKVITASLVVQNGIAYISVKDTGKGIRPEDLPLIWDRYYKPYRKTDRPGMGTGLGLSIVKAILNGHNAPFGVDTALGKGSTFWFGLTVYDETKPLPNEEHTAQKEEGANGSANAGKN</sequence>
<dbReference type="SUPFAM" id="SSF158472">
    <property type="entry name" value="HAMP domain-like"/>
    <property type="match status" value="1"/>
</dbReference>
<dbReference type="Gene3D" id="6.10.340.10">
    <property type="match status" value="1"/>
</dbReference>
<feature type="region of interest" description="Disordered" evidence="10">
    <location>
        <begin position="480"/>
        <end position="502"/>
    </location>
</feature>
<dbReference type="EMBL" id="JACJKY010000003">
    <property type="protein sequence ID" value="MBM6920017.1"/>
    <property type="molecule type" value="Genomic_DNA"/>
</dbReference>
<dbReference type="Gene3D" id="3.30.565.10">
    <property type="entry name" value="Histidine kinase-like ATPase, C-terminal domain"/>
    <property type="match status" value="1"/>
</dbReference>
<dbReference type="InterPro" id="IPR004358">
    <property type="entry name" value="Sig_transdc_His_kin-like_C"/>
</dbReference>
<dbReference type="GO" id="GO:0000155">
    <property type="term" value="F:phosphorelay sensor kinase activity"/>
    <property type="evidence" value="ECO:0007669"/>
    <property type="project" value="InterPro"/>
</dbReference>
<comment type="catalytic activity">
    <reaction evidence="1">
        <text>ATP + protein L-histidine = ADP + protein N-phospho-L-histidine.</text>
        <dbReference type="EC" id="2.7.13.3"/>
    </reaction>
</comment>
<evidence type="ECO:0000256" key="11">
    <source>
        <dbReference type="SAM" id="Phobius"/>
    </source>
</evidence>
<dbReference type="GO" id="GO:0007234">
    <property type="term" value="P:osmosensory signaling via phosphorelay pathway"/>
    <property type="evidence" value="ECO:0007669"/>
    <property type="project" value="TreeGrafter"/>
</dbReference>
<gene>
    <name evidence="14" type="ORF">H6A12_02425</name>
</gene>
<dbReference type="InterPro" id="IPR036097">
    <property type="entry name" value="HisK_dim/P_sf"/>
</dbReference>
<protein>
    <recommendedName>
        <fullName evidence="3">histidine kinase</fullName>
        <ecNumber evidence="3">2.7.13.3</ecNumber>
    </recommendedName>
</protein>
<feature type="compositionally biased region" description="Basic and acidic residues" evidence="10">
    <location>
        <begin position="480"/>
        <end position="492"/>
    </location>
</feature>
<dbReference type="InterPro" id="IPR036890">
    <property type="entry name" value="HATPase_C_sf"/>
</dbReference>
<comment type="subcellular location">
    <subcellularLocation>
        <location evidence="2">Membrane</location>
    </subcellularLocation>
</comment>
<reference evidence="14" key="2">
    <citation type="journal article" date="2021" name="Sci. Rep.">
        <title>The distribution of antibiotic resistance genes in chicken gut microbiota commensals.</title>
        <authorList>
            <person name="Juricova H."/>
            <person name="Matiasovicova J."/>
            <person name="Kubasova T."/>
            <person name="Cejkova D."/>
            <person name="Rychlik I."/>
        </authorList>
    </citation>
    <scope>NUCLEOTIDE SEQUENCE</scope>
    <source>
        <strain evidence="14">An559</strain>
    </source>
</reference>
<dbReference type="Pfam" id="PF00512">
    <property type="entry name" value="HisKA"/>
    <property type="match status" value="1"/>
</dbReference>
<feature type="transmembrane region" description="Helical" evidence="11">
    <location>
        <begin position="178"/>
        <end position="200"/>
    </location>
</feature>
<keyword evidence="6" id="KW-0547">Nucleotide-binding</keyword>
<evidence type="ECO:0000256" key="9">
    <source>
        <dbReference type="ARBA" id="ARBA00023012"/>
    </source>
</evidence>
<evidence type="ECO:0000256" key="6">
    <source>
        <dbReference type="ARBA" id="ARBA00022741"/>
    </source>
</evidence>
<evidence type="ECO:0000259" key="13">
    <source>
        <dbReference type="PROSITE" id="PS50885"/>
    </source>
</evidence>
<dbReference type="InterPro" id="IPR003660">
    <property type="entry name" value="HAMP_dom"/>
</dbReference>
<dbReference type="CDD" id="cd00082">
    <property type="entry name" value="HisKA"/>
    <property type="match status" value="1"/>
</dbReference>
<dbReference type="FunFam" id="1.10.287.130:FF:000001">
    <property type="entry name" value="Two-component sensor histidine kinase"/>
    <property type="match status" value="1"/>
</dbReference>
<dbReference type="SMART" id="SM00387">
    <property type="entry name" value="HATPase_c"/>
    <property type="match status" value="1"/>
</dbReference>
<keyword evidence="7 14" id="KW-0418">Kinase</keyword>
<keyword evidence="5" id="KW-0808">Transferase</keyword>
<evidence type="ECO:0000313" key="15">
    <source>
        <dbReference type="Proteomes" id="UP000774750"/>
    </source>
</evidence>
<feature type="domain" description="HAMP" evidence="13">
    <location>
        <begin position="198"/>
        <end position="250"/>
    </location>
</feature>
<dbReference type="GO" id="GO:0030295">
    <property type="term" value="F:protein kinase activator activity"/>
    <property type="evidence" value="ECO:0007669"/>
    <property type="project" value="TreeGrafter"/>
</dbReference>
<dbReference type="Pfam" id="PF00672">
    <property type="entry name" value="HAMP"/>
    <property type="match status" value="1"/>
</dbReference>
<evidence type="ECO:0000256" key="3">
    <source>
        <dbReference type="ARBA" id="ARBA00012438"/>
    </source>
</evidence>
<dbReference type="PROSITE" id="PS50885">
    <property type="entry name" value="HAMP"/>
    <property type="match status" value="1"/>
</dbReference>
<accession>A0A938X626</accession>
<keyword evidence="4" id="KW-0597">Phosphoprotein</keyword>
<dbReference type="SMART" id="SM00388">
    <property type="entry name" value="HisKA"/>
    <property type="match status" value="1"/>
</dbReference>
<keyword evidence="11" id="KW-0812">Transmembrane</keyword>
<dbReference type="InterPro" id="IPR050351">
    <property type="entry name" value="BphY/WalK/GraS-like"/>
</dbReference>
<dbReference type="InterPro" id="IPR003594">
    <property type="entry name" value="HATPase_dom"/>
</dbReference>
<evidence type="ECO:0000256" key="4">
    <source>
        <dbReference type="ARBA" id="ARBA00022553"/>
    </source>
</evidence>
<keyword evidence="8" id="KW-0067">ATP-binding</keyword>
<keyword evidence="9" id="KW-0902">Two-component regulatory system</keyword>
<dbReference type="EC" id="2.7.13.3" evidence="3"/>
<evidence type="ECO:0000256" key="7">
    <source>
        <dbReference type="ARBA" id="ARBA00022777"/>
    </source>
</evidence>
<dbReference type="SMART" id="SM00304">
    <property type="entry name" value="HAMP"/>
    <property type="match status" value="1"/>
</dbReference>
<feature type="transmembrane region" description="Helical" evidence="11">
    <location>
        <begin position="12"/>
        <end position="37"/>
    </location>
</feature>
<proteinExistence type="predicted"/>
<comment type="caution">
    <text evidence="14">The sequence shown here is derived from an EMBL/GenBank/DDBJ whole genome shotgun (WGS) entry which is preliminary data.</text>
</comment>
<dbReference type="RefSeq" id="WP_204444407.1">
    <property type="nucleotide sequence ID" value="NZ_JACJKY010000003.1"/>
</dbReference>